<dbReference type="VEuPathDB" id="FungiDB:Z519_02739"/>
<evidence type="ECO:0000313" key="3">
    <source>
        <dbReference type="Proteomes" id="UP000053789"/>
    </source>
</evidence>
<dbReference type="HOGENOM" id="CLU_2542381_0_0_1"/>
<proteinExistence type="predicted"/>
<dbReference type="GeneID" id="27695667"/>
<accession>A0A0D2GG44</accession>
<protein>
    <submittedName>
        <fullName evidence="2">Uncharacterized protein</fullName>
    </submittedName>
</protein>
<reference evidence="2" key="1">
    <citation type="submission" date="2015-01" db="EMBL/GenBank/DDBJ databases">
        <title>The Genome Sequence of Cladophialophora bantiana CBS 173.52.</title>
        <authorList>
            <consortium name="The Broad Institute Genomics Platform"/>
            <person name="Cuomo C."/>
            <person name="de Hoog S."/>
            <person name="Gorbushina A."/>
            <person name="Stielow B."/>
            <person name="Teixiera M."/>
            <person name="Abouelleil A."/>
            <person name="Chapman S.B."/>
            <person name="Priest M."/>
            <person name="Young S.K."/>
            <person name="Wortman J."/>
            <person name="Nusbaum C."/>
            <person name="Birren B."/>
        </authorList>
    </citation>
    <scope>NUCLEOTIDE SEQUENCE [LARGE SCALE GENOMIC DNA]</scope>
    <source>
        <strain evidence="2">CBS 173.52</strain>
    </source>
</reference>
<evidence type="ECO:0000256" key="1">
    <source>
        <dbReference type="SAM" id="MobiDB-lite"/>
    </source>
</evidence>
<keyword evidence="3" id="KW-1185">Reference proteome</keyword>
<sequence length="83" mass="9271">MHHQRDPMMAYLQEENESRNEGLRSHRNMQLVFIICRGTSGSDEKISATKIQPLDSEVKANLPHDQSSGGAAGHKSKHQSESD</sequence>
<dbReference type="OrthoDB" id="5273701at2759"/>
<name>A0A0D2GG44_CLAB1</name>
<dbReference type="EMBL" id="KN846982">
    <property type="protein sequence ID" value="KIW97347.1"/>
    <property type="molecule type" value="Genomic_DNA"/>
</dbReference>
<feature type="region of interest" description="Disordered" evidence="1">
    <location>
        <begin position="1"/>
        <end position="24"/>
    </location>
</feature>
<dbReference type="RefSeq" id="XP_016624016.1">
    <property type="nucleotide sequence ID" value="XM_016760495.1"/>
</dbReference>
<evidence type="ECO:0000313" key="2">
    <source>
        <dbReference type="EMBL" id="KIW97347.1"/>
    </source>
</evidence>
<feature type="region of interest" description="Disordered" evidence="1">
    <location>
        <begin position="42"/>
        <end position="83"/>
    </location>
</feature>
<organism evidence="2 3">
    <name type="scientific">Cladophialophora bantiana (strain ATCC 10958 / CBS 173.52 / CDC B-1940 / NIH 8579)</name>
    <name type="common">Xylohypha bantiana</name>
    <dbReference type="NCBI Taxonomy" id="1442370"/>
    <lineage>
        <taxon>Eukaryota</taxon>
        <taxon>Fungi</taxon>
        <taxon>Dikarya</taxon>
        <taxon>Ascomycota</taxon>
        <taxon>Pezizomycotina</taxon>
        <taxon>Eurotiomycetes</taxon>
        <taxon>Chaetothyriomycetidae</taxon>
        <taxon>Chaetothyriales</taxon>
        <taxon>Herpotrichiellaceae</taxon>
        <taxon>Cladophialophora</taxon>
    </lineage>
</organism>
<gene>
    <name evidence="2" type="ORF">Z519_02739</name>
</gene>
<dbReference type="Proteomes" id="UP000053789">
    <property type="component" value="Unassembled WGS sequence"/>
</dbReference>
<dbReference type="AlphaFoldDB" id="A0A0D2GG44"/>